<dbReference type="SMART" id="SM00320">
    <property type="entry name" value="WD40"/>
    <property type="match status" value="6"/>
</dbReference>
<dbReference type="InterPro" id="IPR036322">
    <property type="entry name" value="WD40_repeat_dom_sf"/>
</dbReference>
<evidence type="ECO:0000256" key="4">
    <source>
        <dbReference type="ARBA" id="ARBA00022737"/>
    </source>
</evidence>
<comment type="subunit">
    <text evidence="6">Component of the NOP7 complex, composed of ERB1, NOP7 and YTM1. Within the NOP7 complex ERB1 appears to interact directly with NOP7 and YTM1. The NOP7 complex also associates with the 66S pre-ribosome.</text>
</comment>
<feature type="compositionally biased region" description="Polar residues" evidence="8">
    <location>
        <begin position="836"/>
        <end position="850"/>
    </location>
</feature>
<organism evidence="10 11">
    <name type="scientific">Tremella mesenterica</name>
    <name type="common">Jelly fungus</name>
    <dbReference type="NCBI Taxonomy" id="5217"/>
    <lineage>
        <taxon>Eukaryota</taxon>
        <taxon>Fungi</taxon>
        <taxon>Dikarya</taxon>
        <taxon>Basidiomycota</taxon>
        <taxon>Agaricomycotina</taxon>
        <taxon>Tremellomycetes</taxon>
        <taxon>Tremellales</taxon>
        <taxon>Tremellaceae</taxon>
        <taxon>Tremella</taxon>
    </lineage>
</organism>
<dbReference type="Gene3D" id="2.130.10.10">
    <property type="entry name" value="YVTN repeat-like/Quinoprotein amine dehydrogenase"/>
    <property type="match status" value="1"/>
</dbReference>
<dbReference type="PROSITE" id="PS50082">
    <property type="entry name" value="WD_REPEATS_2"/>
    <property type="match status" value="2"/>
</dbReference>
<feature type="compositionally biased region" description="Acidic residues" evidence="8">
    <location>
        <begin position="68"/>
        <end position="113"/>
    </location>
</feature>
<evidence type="ECO:0000256" key="3">
    <source>
        <dbReference type="ARBA" id="ARBA00022574"/>
    </source>
</evidence>
<gene>
    <name evidence="6" type="primary">ERB1</name>
    <name evidence="10" type="ORF">M231_00630</name>
</gene>
<dbReference type="SMART" id="SM01035">
    <property type="entry name" value="BOP1NT"/>
    <property type="match status" value="1"/>
</dbReference>
<dbReference type="PANTHER" id="PTHR17605:SF0">
    <property type="entry name" value="RIBOSOME BIOGENESIS PROTEIN BOP1"/>
    <property type="match status" value="1"/>
</dbReference>
<dbReference type="STRING" id="5217.A0A4Q1BUU6"/>
<dbReference type="FunFam" id="2.130.10.10:FF:000576">
    <property type="entry name" value="Ribosome biogenesis protein ERB1"/>
    <property type="match status" value="1"/>
</dbReference>
<accession>A0A4Q1BUU6</accession>
<evidence type="ECO:0000256" key="8">
    <source>
        <dbReference type="SAM" id="MobiDB-lite"/>
    </source>
</evidence>
<feature type="repeat" description="WD" evidence="7">
    <location>
        <begin position="495"/>
        <end position="529"/>
    </location>
</feature>
<evidence type="ECO:0000256" key="1">
    <source>
        <dbReference type="ARBA" id="ARBA00022517"/>
    </source>
</evidence>
<dbReference type="GO" id="GO:0043021">
    <property type="term" value="F:ribonucleoprotein complex binding"/>
    <property type="evidence" value="ECO:0007669"/>
    <property type="project" value="UniProtKB-UniRule"/>
</dbReference>
<feature type="compositionally biased region" description="Basic and acidic residues" evidence="8">
    <location>
        <begin position="139"/>
        <end position="149"/>
    </location>
</feature>
<evidence type="ECO:0000256" key="7">
    <source>
        <dbReference type="PROSITE-ProRule" id="PRU00221"/>
    </source>
</evidence>
<feature type="compositionally biased region" description="Polar residues" evidence="8">
    <location>
        <begin position="129"/>
        <end position="138"/>
    </location>
</feature>
<name>A0A4Q1BUU6_TREME</name>
<dbReference type="InParanoid" id="A0A4Q1BUU6"/>
<dbReference type="InterPro" id="IPR001680">
    <property type="entry name" value="WD40_rpt"/>
</dbReference>
<keyword evidence="3 7" id="KW-0853">WD repeat</keyword>
<feature type="compositionally biased region" description="Basic and acidic residues" evidence="8">
    <location>
        <begin position="17"/>
        <end position="26"/>
    </location>
</feature>
<comment type="caution">
    <text evidence="10">The sequence shown here is derived from an EMBL/GenBank/DDBJ whole genome shotgun (WGS) entry which is preliminary data.</text>
</comment>
<evidence type="ECO:0000256" key="6">
    <source>
        <dbReference type="HAMAP-Rule" id="MF_03027"/>
    </source>
</evidence>
<evidence type="ECO:0000313" key="10">
    <source>
        <dbReference type="EMBL" id="RXK41909.1"/>
    </source>
</evidence>
<dbReference type="InterPro" id="IPR015943">
    <property type="entry name" value="WD40/YVTN_repeat-like_dom_sf"/>
</dbReference>
<dbReference type="PROSITE" id="PS50294">
    <property type="entry name" value="WD_REPEATS_REGION"/>
    <property type="match status" value="1"/>
</dbReference>
<dbReference type="InterPro" id="IPR028598">
    <property type="entry name" value="BOP1/Erb1"/>
</dbReference>
<dbReference type="InterPro" id="IPR019775">
    <property type="entry name" value="WD40_repeat_CS"/>
</dbReference>
<dbReference type="PANTHER" id="PTHR17605">
    <property type="entry name" value="RIBOSOME BIOGENESIS PROTEIN BOP1 BLOCK OF PROLIFERATION 1 PROTEIN"/>
    <property type="match status" value="1"/>
</dbReference>
<keyword evidence="1 6" id="KW-0690">Ribosome biogenesis</keyword>
<dbReference type="Proteomes" id="UP000289152">
    <property type="component" value="Unassembled WGS sequence"/>
</dbReference>
<keyword evidence="11" id="KW-1185">Reference proteome</keyword>
<evidence type="ECO:0000259" key="9">
    <source>
        <dbReference type="SMART" id="SM01035"/>
    </source>
</evidence>
<keyword evidence="4" id="KW-0677">Repeat</keyword>
<comment type="subcellular location">
    <subcellularLocation>
        <location evidence="6">Nucleus</location>
        <location evidence="6">Nucleolus</location>
    </subcellularLocation>
    <subcellularLocation>
        <location evidence="6">Nucleus</location>
        <location evidence="6">Nucleoplasm</location>
    </subcellularLocation>
</comment>
<feature type="region of interest" description="Disordered" evidence="8">
    <location>
        <begin position="384"/>
        <end position="414"/>
    </location>
</feature>
<feature type="repeat" description="WD" evidence="7">
    <location>
        <begin position="751"/>
        <end position="782"/>
    </location>
</feature>
<dbReference type="GO" id="GO:0000466">
    <property type="term" value="P:maturation of 5.8S rRNA from tricistronic rRNA transcript (SSU-rRNA, 5.8S rRNA, LSU-rRNA)"/>
    <property type="evidence" value="ECO:0007669"/>
    <property type="project" value="UniProtKB-UniRule"/>
</dbReference>
<feature type="domain" description="BOP1 N-terminal" evidence="9">
    <location>
        <begin position="224"/>
        <end position="480"/>
    </location>
</feature>
<dbReference type="InterPro" id="IPR012953">
    <property type="entry name" value="BOP1_N_dom"/>
</dbReference>
<dbReference type="GO" id="GO:0000463">
    <property type="term" value="P:maturation of LSU-rRNA from tricistronic rRNA transcript (SSU-rRNA, 5.8S rRNA, LSU-rRNA)"/>
    <property type="evidence" value="ECO:0007669"/>
    <property type="project" value="UniProtKB-UniRule"/>
</dbReference>
<keyword evidence="2 6" id="KW-0698">rRNA processing</keyword>
<proteinExistence type="inferred from homology"/>
<comment type="similarity">
    <text evidence="6">Belongs to the WD repeat BOP1/ERB1 family.</text>
</comment>
<dbReference type="GO" id="GO:0030687">
    <property type="term" value="C:preribosome, large subunit precursor"/>
    <property type="evidence" value="ECO:0007669"/>
    <property type="project" value="UniProtKB-UniRule"/>
</dbReference>
<feature type="region of interest" description="Disordered" evidence="8">
    <location>
        <begin position="1021"/>
        <end position="1043"/>
    </location>
</feature>
<dbReference type="GO" id="GO:0070545">
    <property type="term" value="C:PeBoW complex"/>
    <property type="evidence" value="ECO:0007669"/>
    <property type="project" value="TreeGrafter"/>
</dbReference>
<evidence type="ECO:0000256" key="2">
    <source>
        <dbReference type="ARBA" id="ARBA00022552"/>
    </source>
</evidence>
<dbReference type="VEuPathDB" id="FungiDB:TREMEDRAFT_38717"/>
<evidence type="ECO:0000256" key="5">
    <source>
        <dbReference type="ARBA" id="ARBA00023242"/>
    </source>
</evidence>
<sequence>MAPRAVKASSSKSDLVASREDPKRVNGVDGHAGPSKSRPSKRQAQHPPSESDEDEDDLGPLEGMSMDEQPEYGAEEDNVSDESEEDEFPEIDSASENDNEDSDLDDLDDEDLGSESGYNSSDIDELYETPTSSLSGSPRSEKKQLNGEEKLAKLIKANTVKPNEDLGAEEKISHAKEGHGKLKPSKLVKGGYIREYPGYEAGYGSDSSTEDNPNTVGNIPMDWYDDLPHIGYDVNGRKIFRPAQGDALDKFLANVEDPTAWTSVEDKLLQQQVQLSDKELDIIRRLERAENPDPDYDPYEDTIEWFTGKGKEMTMPLNAIPEPKRRFVPSKWEHKKVMKIVKAIREGRILPNKPSATKPSVYAIWSDADVHTPHAMYMPAPQLPPPKTAESYNPPEEYVPTEEERAEWEATDKEDRKTDFLPAKYSALRLVPAYKNLVQEKFERALDLYLAPRTRKVKLNIDPESLVPKLPSPRELRPFPVAATVQYRHPGDTRVRGVSISPGGEWVASGSEDGVVRIWDLGNGREVWKWDLKSGAIHSVEWSPNKEEAMLVALVSGKVAVLAPLALVDPKVAGRTVEHANAAFAISAATTDMGSGKEVKGTEAIKWSRPSETERERGGLVYIQVPGTPKKVAWHRKGDYFSTVAMDASNKSVLIHQLSKHATQSPFRKTQGTVQTVAFHPLKPWFFAATQRYVRLYDLAGQKLVKTLQSGMRWISSMDVHPGGDNVILGSYDKKLAWFDMDLGDKPYRTLRYHTRALRSVAFHPTLPLFASSSDDGTIHIFHCTVYSDLTQNPLIVPLKILRGHRTQDGLGVLDIRWHSEKPWLVSSGADGEVQRLSSPSQAKDCSSNENEAKPNDTASAPPGPQSPDDTPIKRHDRSEDLTPAQRAWKHRYFPVELCQPGLPGLPRDVWAAAVGKYHAALALARPRYGTVKASLGWPVEGEMIDGILSAFSQPAKVQEILFALGVFDTDQEWSIKMQEGPPAGWGGWPGRRGLYSHVMEITVTYKGDELIISPFVSKSNKRSPPKLIDHTTPSESVAKNDDRDIQQADIPTQEGQDLLNKDVTQNDMASSREMGVQERVRGPKEITIFREVMVPDTHQDLLMALDSLVSPLKTLIRSCKMEEDDIEVEDLFVDGDTKVLILELGLSNLTTLYLDDDGDSWVLENQKYEDERKRQQELRKEQYRKEEEERKKKTQEEKEEKERLRESDNIALKVGSDVTNKEENVRDQDGKYTFGEDLKADVSDTMIIHKVEEEEQKDLLRQDDEADKGQEKELQIDMVMIKQEEHETKKVDEKAVLNLEEESLDREKLWEELREVGIDDALTEEHKDKFKKLWSLPDERSSRRVKHAIQVKVTLEVEHLKGHDWTTGPWRVVQVSQKPTAGVPNHRLLAWEEPEMEMEK</sequence>
<evidence type="ECO:0000313" key="11">
    <source>
        <dbReference type="Proteomes" id="UP000289152"/>
    </source>
</evidence>
<feature type="compositionally biased region" description="Basic and acidic residues" evidence="8">
    <location>
        <begin position="871"/>
        <end position="881"/>
    </location>
</feature>
<dbReference type="Pfam" id="PF08145">
    <property type="entry name" value="BOP1NT"/>
    <property type="match status" value="1"/>
</dbReference>
<feature type="compositionally biased region" description="Acidic residues" evidence="8">
    <location>
        <begin position="50"/>
        <end position="59"/>
    </location>
</feature>
<feature type="region of interest" description="Disordered" evidence="8">
    <location>
        <begin position="1"/>
        <end position="149"/>
    </location>
</feature>
<dbReference type="SUPFAM" id="SSF50978">
    <property type="entry name" value="WD40 repeat-like"/>
    <property type="match status" value="1"/>
</dbReference>
<dbReference type="OrthoDB" id="5571054at2759"/>
<keyword evidence="5 6" id="KW-0539">Nucleus</keyword>
<feature type="region of interest" description="Disordered" evidence="8">
    <location>
        <begin position="1173"/>
        <end position="1209"/>
    </location>
</feature>
<dbReference type="EMBL" id="SDIL01000004">
    <property type="protein sequence ID" value="RXK41909.1"/>
    <property type="molecule type" value="Genomic_DNA"/>
</dbReference>
<dbReference type="Pfam" id="PF00400">
    <property type="entry name" value="WD40"/>
    <property type="match status" value="3"/>
</dbReference>
<comment type="function">
    <text evidence="6">Component of the NOP7 complex, which is required for maturation of the 25S and 5.8S ribosomal RNAs and formation of the 60S ribosome.</text>
</comment>
<dbReference type="PROSITE" id="PS00678">
    <property type="entry name" value="WD_REPEATS_1"/>
    <property type="match status" value="1"/>
</dbReference>
<feature type="region of interest" description="Disordered" evidence="8">
    <location>
        <begin position="829"/>
        <end position="882"/>
    </location>
</feature>
<reference evidence="10 11" key="1">
    <citation type="submission" date="2016-06" db="EMBL/GenBank/DDBJ databases">
        <title>Evolution of pathogenesis and genome organization in the Tremellales.</title>
        <authorList>
            <person name="Cuomo C."/>
            <person name="Litvintseva A."/>
            <person name="Heitman J."/>
            <person name="Chen Y."/>
            <person name="Sun S."/>
            <person name="Springer D."/>
            <person name="Dromer F."/>
            <person name="Young S."/>
            <person name="Zeng Q."/>
            <person name="Chapman S."/>
            <person name="Gujja S."/>
            <person name="Saif S."/>
            <person name="Birren B."/>
        </authorList>
    </citation>
    <scope>NUCLEOTIDE SEQUENCE [LARGE SCALE GENOMIC DNA]</scope>
    <source>
        <strain evidence="10 11">ATCC 28783</strain>
    </source>
</reference>
<dbReference type="HAMAP" id="MF_03027">
    <property type="entry name" value="BOP1"/>
    <property type="match status" value="1"/>
</dbReference>
<dbReference type="GO" id="GO:0005654">
    <property type="term" value="C:nucleoplasm"/>
    <property type="evidence" value="ECO:0007669"/>
    <property type="project" value="UniProtKB-SubCell"/>
</dbReference>
<protein>
    <recommendedName>
        <fullName evidence="6">Ribosome biogenesis protein ERB1</fullName>
    </recommendedName>
    <alternativeName>
        <fullName evidence="6">Eukaryotic ribosome biogenesis protein 1</fullName>
    </alternativeName>
</protein>